<dbReference type="SMART" id="SM00225">
    <property type="entry name" value="BTB"/>
    <property type="match status" value="1"/>
</dbReference>
<evidence type="ECO:0000313" key="4">
    <source>
        <dbReference type="RefSeq" id="XP_011499063.1"/>
    </source>
</evidence>
<feature type="compositionally biased region" description="Polar residues" evidence="1">
    <location>
        <begin position="993"/>
        <end position="1004"/>
    </location>
</feature>
<dbReference type="GeneID" id="105363146"/>
<evidence type="ECO:0000256" key="1">
    <source>
        <dbReference type="SAM" id="MobiDB-lite"/>
    </source>
</evidence>
<dbReference type="CDD" id="cd18286">
    <property type="entry name" value="BTB2_POZ_BTBD8"/>
    <property type="match status" value="1"/>
</dbReference>
<reference evidence="4" key="1">
    <citation type="submission" date="2025-08" db="UniProtKB">
        <authorList>
            <consortium name="RefSeq"/>
        </authorList>
    </citation>
    <scope>IDENTIFICATION</scope>
</reference>
<keyword evidence="3" id="KW-1185">Reference proteome</keyword>
<dbReference type="SUPFAM" id="SSF54695">
    <property type="entry name" value="POZ domain"/>
    <property type="match status" value="1"/>
</dbReference>
<dbReference type="InterPro" id="IPR000210">
    <property type="entry name" value="BTB/POZ_dom"/>
</dbReference>
<feature type="compositionally biased region" description="Low complexity" evidence="1">
    <location>
        <begin position="1800"/>
        <end position="1809"/>
    </location>
</feature>
<feature type="compositionally biased region" description="Basic and acidic residues" evidence="1">
    <location>
        <begin position="1731"/>
        <end position="1746"/>
    </location>
</feature>
<dbReference type="Gene3D" id="3.30.710.10">
    <property type="entry name" value="Potassium Channel Kv1.1, Chain A"/>
    <property type="match status" value="1"/>
</dbReference>
<dbReference type="PANTHER" id="PTHR22427:SF7">
    <property type="entry name" value="GH15728P"/>
    <property type="match status" value="1"/>
</dbReference>
<organism evidence="3 4">
    <name type="scientific">Ceratosolen solmsi marchali</name>
    <dbReference type="NCBI Taxonomy" id="326594"/>
    <lineage>
        <taxon>Eukaryota</taxon>
        <taxon>Metazoa</taxon>
        <taxon>Ecdysozoa</taxon>
        <taxon>Arthropoda</taxon>
        <taxon>Hexapoda</taxon>
        <taxon>Insecta</taxon>
        <taxon>Pterygota</taxon>
        <taxon>Neoptera</taxon>
        <taxon>Endopterygota</taxon>
        <taxon>Hymenoptera</taxon>
        <taxon>Apocrita</taxon>
        <taxon>Proctotrupomorpha</taxon>
        <taxon>Chalcidoidea</taxon>
        <taxon>Agaonidae</taxon>
        <taxon>Agaoninae</taxon>
        <taxon>Ceratosolen</taxon>
    </lineage>
</organism>
<gene>
    <name evidence="4" type="primary">LOC105363146</name>
</gene>
<dbReference type="CDD" id="cd18490">
    <property type="entry name" value="BACK_BTBD8"/>
    <property type="match status" value="1"/>
</dbReference>
<dbReference type="RefSeq" id="XP_011499063.1">
    <property type="nucleotide sequence ID" value="XM_011500761.1"/>
</dbReference>
<evidence type="ECO:0000259" key="2">
    <source>
        <dbReference type="PROSITE" id="PS50097"/>
    </source>
</evidence>
<feature type="region of interest" description="Disordered" evidence="1">
    <location>
        <begin position="2044"/>
        <end position="2123"/>
    </location>
</feature>
<feature type="region of interest" description="Disordered" evidence="1">
    <location>
        <begin position="1776"/>
        <end position="1813"/>
    </location>
</feature>
<dbReference type="KEGG" id="csol:105363146"/>
<feature type="region of interest" description="Disordered" evidence="1">
    <location>
        <begin position="1073"/>
        <end position="1140"/>
    </location>
</feature>
<dbReference type="InterPro" id="IPR011333">
    <property type="entry name" value="SKP1/BTB/POZ_sf"/>
</dbReference>
<dbReference type="PROSITE" id="PS50097">
    <property type="entry name" value="BTB"/>
    <property type="match status" value="1"/>
</dbReference>
<feature type="region of interest" description="Disordered" evidence="1">
    <location>
        <begin position="1666"/>
        <end position="1699"/>
    </location>
</feature>
<feature type="compositionally biased region" description="Polar residues" evidence="1">
    <location>
        <begin position="233"/>
        <end position="242"/>
    </location>
</feature>
<feature type="compositionally biased region" description="Basic and acidic residues" evidence="1">
    <location>
        <begin position="1020"/>
        <end position="1037"/>
    </location>
</feature>
<sequence length="2144" mass="241904">MAGGSSRRTKQHGKLIQATLSLSSNCYYHSHCKCKTVGDISTDQEEKEFKDLYQRHINLLRQDINRIFSESLHCDLKVIYGYKVIETNQCIIRIRSPLFYDILRPHFLYKNKTAHYYVKQLRLFCQIKHFIRLLYTNLDISDYEQFFIKIILNNSSLLSKNTHEIPLRESNCSQDINYYMNHYPLGNVSTTDVNDNSPVSSDMADSGLETGSMISPQETISENSSTDLDEPNESSILKRNNGKSISYEKTNISTEHNFFEREASPRHISKIKDEISEYENLVLSDPFYELNGESDEDTNDQVKLYVPTSSFGFNEANNLLCSNNSKKNDDKLLREEKITQNGKNSNILIEKQHIDIHSSSGSSNYYFIDASTLNDDIDVTSKNVVGYSNDINERLIWSNPQPPSSCYIPTSKSNNLFHNDSLKLPNQKANVQCQYNEAKEFKQNVKLTECLEPFGEYRKTKKMDSLVIQDDVNNYKSANKESLTVEVKEADSGESTQHSPCPDNTKVDGIRKMNNNMADIDFECQENPQEKQQHEKQHDEQFEKQEEQPDEEQDEKIDRRASLIRRNTFELDANDEKLSSLRQEYERRQGNLVFQNSITQYSQHLIDDNPYLDSAAQSDSMTINDLPPDTDSKGPPTTSFNVILDKYKLDASEKESDADRLLSDVDIEKDVNCLSRSTSDKLLDNFANDLEIPFNSLPLNVNDDLSLSRDIPKLRRNEVVPILSGGAICTNQEKPTNSPVIRRKTEVTPIVSGGFVNNLETPVKEKSQSRKANRTLTTAWVVDMSDCRNNSIDKPSISKRSRELQTGMSSSFSTSSLNPDKDKEKDKEKAQHSSLGYFVNLDDAQDQKGRLKDLPISHRRRASDIASEKSYCEFFIDLSNKPEKKPPEKFVCPFGKNASMTTSQPGDSKKNMFSMFIDLSEPEGAAGIVKSTSSSKLADSGSEQKQTIIEKKSKPGVFMFIESDSPLVRRRTLSSSRPAFKRHSWNTDKSNEHTPTASEQSTPTVPKKSHKRAQSLSVERIGEFRKIVGDTPARDPEYEPGDTPPNSHVQVIDEELLLSLKSRNHQELEAIKEQAMSESRAKPNQRDDCYSENSVWEKTPTDSSETNRTRKSETFDVSSSASCTSSTSENLELKHNDSTSTTQQIVAAGVKPIKIHEDNNRQHLRNNERQIKANAPRLAPINNFVKLSDLDKRPLSNSISSSTIEAPIRESPYRMSNSVTEMSWIESKLVMTARTVEPIHRTFNKKLSFNTTSTSGQSKIEIFDEISTEGDCEAVVSESDISSLQSSVGRSAHEESTEETETSTSFAMGKPYNRLGEDLLRMFLEEINPDVTIDVAGRRIRAHKCILSSRCQYFAAILSGSWIESTGNIISLQGYSYNAVHFALCHIYSGESCIPDSISIVELATLADMLCLEGLKEVIGFTLKVKYCHLFHKPCTGCSVGVLECMPLAAAYGLDELYRKSLKWVTRHFVRIWPSKEFATLPRELMDKCYHQHIVHMSLDNILQSIMDCDKLLTTLPNVRWAEPVFRLASNLLDACMKYLTDNYSGVLNNENFQSLNRELTWNISRLEDHLLAAAERLSPEQACKAYARLDKMLNCQLADDAECAKSKWNSLFMDLISKMRIQVEKSLIRDAARASRTNAWLKMDLDIRNRIQTLACLVILPNEAPSKRPSRHSNFLKDPKQSQESKTPVNRTPPSKNFDLRRMKMAISEHNDRTFKQTPLLQTRKIMNKPKTDPLERKLHNDKLSNDTSGVSRPKSWPNKIEVKSRYLEPRNRIAAKESAAQPNQDKVLGQQRKKIMISSSDSSRTSSPAMKRAAEKKTLTKTLNKVPIKKDGKALSYDSLTESSSRLSVKKDISSKSCGITRPESPLLKIKKVESGLSIDSLADSKKKPLIKKTNRMDTSMSTDSLMTDITSITTPRSMITNKSSPVLGKVATNLSHNQTQSYEKLKKSSPPSQQRNTPSTARRPGRSLENSTAASRSRAAAVINTYQGSLNLRKSLLDAAKAPDIPSKALNSSTMIRTSLRQSMHSMKSSYIGASIKSEKYERKDETVTNNQRSSSSPATKRSPKSNIGSKLSKSTIVTASKQKPNKFQDKSSNKLKSQTTVTADKEGPKFLNQSSRSGTFLKDEPTILNKSDIQTAAIDL</sequence>
<dbReference type="Pfam" id="PF00651">
    <property type="entry name" value="BTB"/>
    <property type="match status" value="1"/>
</dbReference>
<dbReference type="InterPro" id="IPR043225">
    <property type="entry name" value="BACK_BTBD8"/>
</dbReference>
<feature type="compositionally biased region" description="Basic and acidic residues" evidence="1">
    <location>
        <begin position="819"/>
        <end position="831"/>
    </location>
</feature>
<feature type="compositionally biased region" description="Low complexity" evidence="1">
    <location>
        <begin position="1118"/>
        <end position="1128"/>
    </location>
</feature>
<name>A0AAJ7DWK5_9HYME</name>
<feature type="region of interest" description="Disordered" evidence="1">
    <location>
        <begin position="1283"/>
        <end position="1305"/>
    </location>
</feature>
<feature type="compositionally biased region" description="Polar residues" evidence="1">
    <location>
        <begin position="1091"/>
        <end position="1104"/>
    </location>
</feature>
<feature type="compositionally biased region" description="Basic and acidic residues" evidence="1">
    <location>
        <begin position="1079"/>
        <end position="1089"/>
    </location>
</feature>
<dbReference type="Pfam" id="PF26017">
    <property type="entry name" value="BACK_BTBD8"/>
    <property type="match status" value="1"/>
</dbReference>
<protein>
    <submittedName>
        <fullName evidence="4">Uncharacterized protein LOC105363146</fullName>
    </submittedName>
</protein>
<feature type="compositionally biased region" description="Polar residues" evidence="1">
    <location>
        <begin position="2051"/>
        <end position="2086"/>
    </location>
</feature>
<feature type="region of interest" description="Disordered" evidence="1">
    <location>
        <begin position="1728"/>
        <end position="1758"/>
    </location>
</feature>
<feature type="region of interest" description="Disordered" evidence="1">
    <location>
        <begin position="1941"/>
        <end position="1981"/>
    </location>
</feature>
<feature type="compositionally biased region" description="Basic and acidic residues" evidence="1">
    <location>
        <begin position="528"/>
        <end position="547"/>
    </location>
</feature>
<feature type="domain" description="BTB" evidence="2">
    <location>
        <begin position="1329"/>
        <end position="1396"/>
    </location>
</feature>
<evidence type="ECO:0000313" key="3">
    <source>
        <dbReference type="Proteomes" id="UP000695007"/>
    </source>
</evidence>
<feature type="region of interest" description="Disordered" evidence="1">
    <location>
        <begin position="791"/>
        <end position="834"/>
    </location>
</feature>
<dbReference type="PANTHER" id="PTHR22427">
    <property type="entry name" value="GH15728P"/>
    <property type="match status" value="1"/>
</dbReference>
<feature type="compositionally biased region" description="Polar residues" evidence="1">
    <location>
        <begin position="190"/>
        <end position="200"/>
    </location>
</feature>
<feature type="region of interest" description="Disordered" evidence="1">
    <location>
        <begin position="971"/>
        <end position="1049"/>
    </location>
</feature>
<feature type="compositionally biased region" description="Basic and acidic residues" evidence="1">
    <location>
        <begin position="1105"/>
        <end position="1114"/>
    </location>
</feature>
<feature type="compositionally biased region" description="Polar residues" evidence="1">
    <location>
        <begin position="1685"/>
        <end position="1696"/>
    </location>
</feature>
<dbReference type="Proteomes" id="UP000695007">
    <property type="component" value="Unplaced"/>
</dbReference>
<feature type="region of interest" description="Disordered" evidence="1">
    <location>
        <begin position="485"/>
        <end position="510"/>
    </location>
</feature>
<feature type="compositionally biased region" description="Polar residues" evidence="1">
    <location>
        <begin position="1952"/>
        <end position="1963"/>
    </location>
</feature>
<feature type="region of interest" description="Disordered" evidence="1">
    <location>
        <begin position="527"/>
        <end position="557"/>
    </location>
</feature>
<accession>A0AAJ7DWK5</accession>
<feature type="compositionally biased region" description="Polar residues" evidence="1">
    <location>
        <begin position="212"/>
        <end position="226"/>
    </location>
</feature>
<proteinExistence type="predicted"/>
<feature type="region of interest" description="Disordered" evidence="1">
    <location>
        <begin position="190"/>
        <end position="242"/>
    </location>
</feature>